<feature type="transmembrane region" description="Helical" evidence="2">
    <location>
        <begin position="297"/>
        <end position="318"/>
    </location>
</feature>
<protein>
    <recommendedName>
        <fullName evidence="5">Integral membrane protein</fullName>
    </recommendedName>
</protein>
<keyword evidence="2" id="KW-1133">Transmembrane helix</keyword>
<feature type="transmembrane region" description="Helical" evidence="2">
    <location>
        <begin position="139"/>
        <end position="158"/>
    </location>
</feature>
<feature type="transmembrane region" description="Helical" evidence="2">
    <location>
        <begin position="170"/>
        <end position="190"/>
    </location>
</feature>
<gene>
    <name evidence="3" type="ORF">GCM10010211_56490</name>
</gene>
<accession>A0ABQ2VFM5</accession>
<keyword evidence="2" id="KW-0812">Transmembrane</keyword>
<feature type="region of interest" description="Disordered" evidence="1">
    <location>
        <begin position="459"/>
        <end position="501"/>
    </location>
</feature>
<reference evidence="4" key="1">
    <citation type="journal article" date="2019" name="Int. J. Syst. Evol. Microbiol.">
        <title>The Global Catalogue of Microorganisms (GCM) 10K type strain sequencing project: providing services to taxonomists for standard genome sequencing and annotation.</title>
        <authorList>
            <consortium name="The Broad Institute Genomics Platform"/>
            <consortium name="The Broad Institute Genome Sequencing Center for Infectious Disease"/>
            <person name="Wu L."/>
            <person name="Ma J."/>
        </authorList>
    </citation>
    <scope>NUCLEOTIDE SEQUENCE [LARGE SCALE GENOMIC DNA]</scope>
    <source>
        <strain evidence="4">JCM 3399</strain>
    </source>
</reference>
<dbReference type="RefSeq" id="WP_189304599.1">
    <property type="nucleotide sequence ID" value="NZ_BMRP01000023.1"/>
</dbReference>
<dbReference type="EMBL" id="BMRP01000023">
    <property type="protein sequence ID" value="GGU83212.1"/>
    <property type="molecule type" value="Genomic_DNA"/>
</dbReference>
<evidence type="ECO:0008006" key="5">
    <source>
        <dbReference type="Google" id="ProtNLM"/>
    </source>
</evidence>
<evidence type="ECO:0000313" key="3">
    <source>
        <dbReference type="EMBL" id="GGU83212.1"/>
    </source>
</evidence>
<keyword evidence="4" id="KW-1185">Reference proteome</keyword>
<evidence type="ECO:0000313" key="4">
    <source>
        <dbReference type="Proteomes" id="UP000654471"/>
    </source>
</evidence>
<name>A0ABQ2VFM5_9ACTN</name>
<proteinExistence type="predicted"/>
<feature type="transmembrane region" description="Helical" evidence="2">
    <location>
        <begin position="390"/>
        <end position="415"/>
    </location>
</feature>
<evidence type="ECO:0000256" key="1">
    <source>
        <dbReference type="SAM" id="MobiDB-lite"/>
    </source>
</evidence>
<feature type="transmembrane region" description="Helical" evidence="2">
    <location>
        <begin position="25"/>
        <end position="53"/>
    </location>
</feature>
<evidence type="ECO:0000256" key="2">
    <source>
        <dbReference type="SAM" id="Phobius"/>
    </source>
</evidence>
<dbReference type="Pfam" id="PF19877">
    <property type="entry name" value="DUF6350"/>
    <property type="match status" value="1"/>
</dbReference>
<feature type="transmembrane region" description="Helical" evidence="2">
    <location>
        <begin position="254"/>
        <end position="276"/>
    </location>
</feature>
<comment type="caution">
    <text evidence="3">The sequence shown here is derived from an EMBL/GenBank/DDBJ whole genome shotgun (WGS) entry which is preliminary data.</text>
</comment>
<dbReference type="Proteomes" id="UP000654471">
    <property type="component" value="Unassembled WGS sequence"/>
</dbReference>
<feature type="transmembrane region" description="Helical" evidence="2">
    <location>
        <begin position="359"/>
        <end position="378"/>
    </location>
</feature>
<dbReference type="InterPro" id="IPR045931">
    <property type="entry name" value="DUF6350"/>
</dbReference>
<feature type="transmembrane region" description="Helical" evidence="2">
    <location>
        <begin position="427"/>
        <end position="449"/>
    </location>
</feature>
<keyword evidence="2" id="KW-0472">Membrane</keyword>
<sequence length="501" mass="49975">MSQLIDRGPALSSHGRTAAQRSSEIGAAFVGGVTAAGLGLGAFAVAVLLLWVVSPYPDSGPSRSLHLAADLWFMAHGGGLLRAAAPSGAPAPVAVPPLLLAALPVWLLHRSARHTLATASDDGADPAPEPSPAVPPGTLLGALLAGYLLVAAGALLYTSTGRLSADPIGALLYVPGTAVATFAGTAWHTLGRGAATLLPPRIRRALAPPPPDAGAPPSGSRLATAARTVATALRTTVLPALVPAPRTVLPALRAGSAATLALLAGGILLTLVGLALHPGRLCQDLLRLAPDWAGRCTVLLLCLTLLPNAAVWGAAYGLGPGFTLGAGSAVGPLGTSAHPLLPPFPLLSGMPAPGPGTPLTWAAAVAPVAAGAVLARYAAPDGHRACWATVKVAALAAALCGAVLAVLAGLAGGAMGNGALAAFGPSWWLTGLAAAAWTALLGVPGALALRAWHRHTDRRVAAGRTRARRRAPRPSVPRLPLRRRRPPAAGAVSVSEGGRES</sequence>
<organism evidence="3 4">
    <name type="scientific">Streptomyces albospinus</name>
    <dbReference type="NCBI Taxonomy" id="285515"/>
    <lineage>
        <taxon>Bacteria</taxon>
        <taxon>Bacillati</taxon>
        <taxon>Actinomycetota</taxon>
        <taxon>Actinomycetes</taxon>
        <taxon>Kitasatosporales</taxon>
        <taxon>Streptomycetaceae</taxon>
        <taxon>Streptomyces</taxon>
    </lineage>
</organism>